<evidence type="ECO:0000259" key="6">
    <source>
        <dbReference type="PROSITE" id="PS51900"/>
    </source>
</evidence>
<protein>
    <submittedName>
        <fullName evidence="7">Tyrosine-type recombinase/integrase</fullName>
    </submittedName>
</protein>
<dbReference type="EMBL" id="JACJST010000019">
    <property type="protein sequence ID" value="MBD2569883.1"/>
    <property type="molecule type" value="Genomic_DNA"/>
</dbReference>
<dbReference type="PANTHER" id="PTHR30349:SF41">
    <property type="entry name" value="INTEGRASE_RECOMBINASE PROTEIN MJ0367-RELATED"/>
    <property type="match status" value="1"/>
</dbReference>
<dbReference type="InterPro" id="IPR013762">
    <property type="entry name" value="Integrase-like_cat_sf"/>
</dbReference>
<dbReference type="Pfam" id="PF00589">
    <property type="entry name" value="Phage_integrase"/>
    <property type="match status" value="1"/>
</dbReference>
<dbReference type="Gene3D" id="1.10.150.130">
    <property type="match status" value="1"/>
</dbReference>
<evidence type="ECO:0000256" key="3">
    <source>
        <dbReference type="ARBA" id="ARBA00023172"/>
    </source>
</evidence>
<evidence type="ECO:0000259" key="5">
    <source>
        <dbReference type="PROSITE" id="PS51898"/>
    </source>
</evidence>
<name>A0ABR8FIT7_9NOST</name>
<accession>A0ABR8FIT7</accession>
<dbReference type="Pfam" id="PF13102">
    <property type="entry name" value="Phage_int_SAM_5"/>
    <property type="match status" value="1"/>
</dbReference>
<keyword evidence="8" id="KW-1185">Reference proteome</keyword>
<comment type="similarity">
    <text evidence="1">Belongs to the 'phage' integrase family.</text>
</comment>
<dbReference type="InterPro" id="IPR050090">
    <property type="entry name" value="Tyrosine_recombinase_XerCD"/>
</dbReference>
<keyword evidence="3" id="KW-0233">DNA recombination</keyword>
<reference evidence="7 8" key="1">
    <citation type="journal article" date="2020" name="ISME J.">
        <title>Comparative genomics reveals insights into cyanobacterial evolution and habitat adaptation.</title>
        <authorList>
            <person name="Chen M.Y."/>
            <person name="Teng W.K."/>
            <person name="Zhao L."/>
            <person name="Hu C.X."/>
            <person name="Zhou Y.K."/>
            <person name="Han B.P."/>
            <person name="Song L.R."/>
            <person name="Shu W.S."/>
        </authorList>
    </citation>
    <scope>NUCLEOTIDE SEQUENCE [LARGE SCALE GENOMIC DNA]</scope>
    <source>
        <strain evidence="7 8">FACHB-196</strain>
    </source>
</reference>
<dbReference type="InterPro" id="IPR044068">
    <property type="entry name" value="CB"/>
</dbReference>
<evidence type="ECO:0000256" key="2">
    <source>
        <dbReference type="ARBA" id="ARBA00023125"/>
    </source>
</evidence>
<dbReference type="InterPro" id="IPR002104">
    <property type="entry name" value="Integrase_catalytic"/>
</dbReference>
<evidence type="ECO:0000256" key="4">
    <source>
        <dbReference type="PROSITE-ProRule" id="PRU01248"/>
    </source>
</evidence>
<dbReference type="PROSITE" id="PS51900">
    <property type="entry name" value="CB"/>
    <property type="match status" value="1"/>
</dbReference>
<evidence type="ECO:0000313" key="7">
    <source>
        <dbReference type="EMBL" id="MBD2569883.1"/>
    </source>
</evidence>
<dbReference type="Gene3D" id="1.10.443.10">
    <property type="entry name" value="Intergrase catalytic core"/>
    <property type="match status" value="1"/>
</dbReference>
<dbReference type="InterPro" id="IPR011010">
    <property type="entry name" value="DNA_brk_join_enz"/>
</dbReference>
<dbReference type="SUPFAM" id="SSF56349">
    <property type="entry name" value="DNA breaking-rejoining enzymes"/>
    <property type="match status" value="1"/>
</dbReference>
<comment type="caution">
    <text evidence="7">The sequence shown here is derived from an EMBL/GenBank/DDBJ whole genome shotgun (WGS) entry which is preliminary data.</text>
</comment>
<organism evidence="7 8">
    <name type="scientific">Anabaena lutea FACHB-196</name>
    <dbReference type="NCBI Taxonomy" id="2692881"/>
    <lineage>
        <taxon>Bacteria</taxon>
        <taxon>Bacillati</taxon>
        <taxon>Cyanobacteriota</taxon>
        <taxon>Cyanophyceae</taxon>
        <taxon>Nostocales</taxon>
        <taxon>Nostocaceae</taxon>
        <taxon>Anabaena</taxon>
    </lineage>
</organism>
<dbReference type="RefSeq" id="WP_190717091.1">
    <property type="nucleotide sequence ID" value="NZ_JACJST010000019.1"/>
</dbReference>
<feature type="domain" description="Tyr recombinase" evidence="5">
    <location>
        <begin position="311"/>
        <end position="502"/>
    </location>
</feature>
<evidence type="ECO:0000313" key="8">
    <source>
        <dbReference type="Proteomes" id="UP000640531"/>
    </source>
</evidence>
<dbReference type="InterPro" id="IPR025269">
    <property type="entry name" value="SAM-like_dom"/>
</dbReference>
<sequence>MEALQIRWSLEKQQKLADQLQGYWAEDRWHIGSCPIQDKTSLKYHGNKNVYFKCLSPSLNAEIKYACWQKMEIKEWQIGTLWRKAAEIKQICCWLNTISDKFSSLIERDVHYLATSFRSYLLMNGMYRSGNGTALRSNQQLVEYSTEDPRIYTLSQIYKFVQDFYDERDEYVKDLWDIGKLGIKCNPSRSIRTLNFSRIQQLWLRDGAKRFIKYTLAIYSLQEAMSRLQGLVNFSIFVSKKYPQLLPEEINRLLVEDYLSYLLSSNLAEATRHRNISILKAFLEICVREEWLNVPDKRLIYQEDFPGIPKRQPRFIPEEVMQQLNQNLDKLEPTFQRMVLIIQDGGMRISELCRMPFNCLTQDLSGDYFLHYYQYKMKKDHSIPISSEIAAVIQEQQKEIRRQHGDYPYLFASTYHSHKKEAIKQGAFSKAINQLAYDCNICDKSGTPWRFQAHQFRHTVGTRMINLGVPQHIIQRFLGHETPEMTSVYAHIHDQTLKEEFAKFKHRMVDITGKVVEPDNIKAEMTEGIDPNSIDEQWMRKNILAQALPNGLCGLPIVQGACPYGANKCLSCTHFKTDTRYLDKHKDHLNRTTTIVEWAYENQDSKRSREILKENLPVKENLERIITALEAENEA</sequence>
<dbReference type="PROSITE" id="PS51898">
    <property type="entry name" value="TYR_RECOMBINASE"/>
    <property type="match status" value="1"/>
</dbReference>
<gene>
    <name evidence="7" type="ORF">H6G59_18680</name>
</gene>
<proteinExistence type="inferred from homology"/>
<keyword evidence="2 4" id="KW-0238">DNA-binding</keyword>
<evidence type="ECO:0000256" key="1">
    <source>
        <dbReference type="ARBA" id="ARBA00008857"/>
    </source>
</evidence>
<feature type="domain" description="Core-binding (CB)" evidence="6">
    <location>
        <begin position="206"/>
        <end position="287"/>
    </location>
</feature>
<dbReference type="PANTHER" id="PTHR30349">
    <property type="entry name" value="PHAGE INTEGRASE-RELATED"/>
    <property type="match status" value="1"/>
</dbReference>
<dbReference type="InterPro" id="IPR010998">
    <property type="entry name" value="Integrase_recombinase_N"/>
</dbReference>
<dbReference type="Proteomes" id="UP000640531">
    <property type="component" value="Unassembled WGS sequence"/>
</dbReference>